<keyword evidence="3" id="KW-1185">Reference proteome</keyword>
<dbReference type="AlphaFoldDB" id="B4D6L7"/>
<evidence type="ECO:0000313" key="2">
    <source>
        <dbReference type="EMBL" id="EDY17818.1"/>
    </source>
</evidence>
<reference evidence="2 3" key="1">
    <citation type="journal article" date="2011" name="J. Bacteriol.">
        <title>Genome sequence of Chthoniobacter flavus Ellin428, an aerobic heterotrophic soil bacterium.</title>
        <authorList>
            <person name="Kant R."/>
            <person name="van Passel M.W."/>
            <person name="Palva A."/>
            <person name="Lucas S."/>
            <person name="Lapidus A."/>
            <person name="Glavina Del Rio T."/>
            <person name="Dalin E."/>
            <person name="Tice H."/>
            <person name="Bruce D."/>
            <person name="Goodwin L."/>
            <person name="Pitluck S."/>
            <person name="Larimer F.W."/>
            <person name="Land M.L."/>
            <person name="Hauser L."/>
            <person name="Sangwan P."/>
            <person name="de Vos W.M."/>
            <person name="Janssen P.H."/>
            <person name="Smidt H."/>
        </authorList>
    </citation>
    <scope>NUCLEOTIDE SEQUENCE [LARGE SCALE GENOMIC DNA]</scope>
    <source>
        <strain evidence="2 3">Ellin428</strain>
    </source>
</reference>
<name>B4D6L7_9BACT</name>
<gene>
    <name evidence="2" type="ORF">CfE428DRAFT_4557</name>
</gene>
<protein>
    <recommendedName>
        <fullName evidence="4">Neutral/alkaline non-lysosomal ceramidase N-terminal domain-containing protein</fullName>
    </recommendedName>
</protein>
<dbReference type="Proteomes" id="UP000005824">
    <property type="component" value="Unassembled WGS sequence"/>
</dbReference>
<dbReference type="EMBL" id="ABVL01000016">
    <property type="protein sequence ID" value="EDY17818.1"/>
    <property type="molecule type" value="Genomic_DNA"/>
</dbReference>
<dbReference type="RefSeq" id="WP_006981878.1">
    <property type="nucleotide sequence ID" value="NZ_ABVL01000016.1"/>
</dbReference>
<sequence length="452" mass="48678">MISIFRCILFLACALLCAQLQADELKVAVFDVDATPPVGSMMAYDPVRVQGELGLRARGLVLLGAGEPIVLCAVDWLGIGNEGNDVFRQTLAEAAGTTASRVAVHTLHQHDAPACDFSAERLLKDVNAPLNRYDGAFARVVLDRLRAAIQAALPAAKPVTQIGLGHAEVKEVASNRRILGPNGKVRVTRYTATKDPAVRAEPEGTIDPEVSLISFWNGEAPVAVLSYYACHPQSYYRTGVANPDFPGVARYLRHLEVPDALHVHFNGAGGNIGAGKYNDGSHAMRGVLAQRLADGMKRAWDATEKFPITAQDVGWKIEPVAVPPATFLSEQELETMLHAANADTVNGTAATLAWVQRCQAGHKIELSCLRLGKARILHMPGELFVEYQLAAKKMRPDLFVTMAAYGDYGPGYIGTTIGYDQGGYETSHAASHTAPGVETVLTEGMRKLLQDD</sequence>
<feature type="chain" id="PRO_5002802533" description="Neutral/alkaline non-lysosomal ceramidase N-terminal domain-containing protein" evidence="1">
    <location>
        <begin position="23"/>
        <end position="452"/>
    </location>
</feature>
<accession>B4D6L7</accession>
<proteinExistence type="predicted"/>
<evidence type="ECO:0000256" key="1">
    <source>
        <dbReference type="SAM" id="SignalP"/>
    </source>
</evidence>
<dbReference type="STRING" id="497964.CfE428DRAFT_4557"/>
<organism evidence="2 3">
    <name type="scientific">Chthoniobacter flavus Ellin428</name>
    <dbReference type="NCBI Taxonomy" id="497964"/>
    <lineage>
        <taxon>Bacteria</taxon>
        <taxon>Pseudomonadati</taxon>
        <taxon>Verrucomicrobiota</taxon>
        <taxon>Spartobacteria</taxon>
        <taxon>Chthoniobacterales</taxon>
        <taxon>Chthoniobacteraceae</taxon>
        <taxon>Chthoniobacter</taxon>
    </lineage>
</organism>
<keyword evidence="1" id="KW-0732">Signal</keyword>
<dbReference type="eggNOG" id="COG2133">
    <property type="taxonomic scope" value="Bacteria"/>
</dbReference>
<feature type="signal peptide" evidence="1">
    <location>
        <begin position="1"/>
        <end position="22"/>
    </location>
</feature>
<dbReference type="InParanoid" id="B4D6L7"/>
<evidence type="ECO:0008006" key="4">
    <source>
        <dbReference type="Google" id="ProtNLM"/>
    </source>
</evidence>
<comment type="caution">
    <text evidence="2">The sequence shown here is derived from an EMBL/GenBank/DDBJ whole genome shotgun (WGS) entry which is preliminary data.</text>
</comment>
<evidence type="ECO:0000313" key="3">
    <source>
        <dbReference type="Proteomes" id="UP000005824"/>
    </source>
</evidence>